<feature type="domain" description="AB hydrolase-1" evidence="1">
    <location>
        <begin position="9"/>
        <end position="220"/>
    </location>
</feature>
<comment type="caution">
    <text evidence="2">The sequence shown here is derived from an EMBL/GenBank/DDBJ whole genome shotgun (WGS) entry which is preliminary data.</text>
</comment>
<dbReference type="EMBL" id="JACHIO010000007">
    <property type="protein sequence ID" value="MBB5063815.1"/>
    <property type="molecule type" value="Genomic_DNA"/>
</dbReference>
<evidence type="ECO:0000313" key="2">
    <source>
        <dbReference type="EMBL" id="MBB5063815.1"/>
    </source>
</evidence>
<organism evidence="2 3">
    <name type="scientific">Granulicella mallensis</name>
    <dbReference type="NCBI Taxonomy" id="940614"/>
    <lineage>
        <taxon>Bacteria</taxon>
        <taxon>Pseudomonadati</taxon>
        <taxon>Acidobacteriota</taxon>
        <taxon>Terriglobia</taxon>
        <taxon>Terriglobales</taxon>
        <taxon>Acidobacteriaceae</taxon>
        <taxon>Granulicella</taxon>
    </lineage>
</organism>
<dbReference type="RefSeq" id="WP_184255233.1">
    <property type="nucleotide sequence ID" value="NZ_JACHIO010000007.1"/>
</dbReference>
<evidence type="ECO:0000259" key="1">
    <source>
        <dbReference type="Pfam" id="PF12697"/>
    </source>
</evidence>
<dbReference type="PANTHER" id="PTHR37017">
    <property type="entry name" value="AB HYDROLASE-1 DOMAIN-CONTAINING PROTEIN-RELATED"/>
    <property type="match status" value="1"/>
</dbReference>
<dbReference type="SUPFAM" id="SSF53474">
    <property type="entry name" value="alpha/beta-Hydrolases"/>
    <property type="match status" value="1"/>
</dbReference>
<dbReference type="Pfam" id="PF12697">
    <property type="entry name" value="Abhydrolase_6"/>
    <property type="match status" value="1"/>
</dbReference>
<name>A0A7W8EAT0_9BACT</name>
<gene>
    <name evidence="2" type="ORF">HDF15_002160</name>
</gene>
<evidence type="ECO:0000313" key="3">
    <source>
        <dbReference type="Proteomes" id="UP000584867"/>
    </source>
</evidence>
<proteinExistence type="predicted"/>
<reference evidence="2 3" key="1">
    <citation type="submission" date="2020-08" db="EMBL/GenBank/DDBJ databases">
        <title>Genomic Encyclopedia of Type Strains, Phase IV (KMG-V): Genome sequencing to study the core and pangenomes of soil and plant-associated prokaryotes.</title>
        <authorList>
            <person name="Whitman W."/>
        </authorList>
    </citation>
    <scope>NUCLEOTIDE SEQUENCE [LARGE SCALE GENOMIC DNA]</scope>
    <source>
        <strain evidence="2 3">X5P3</strain>
    </source>
</reference>
<dbReference type="Gene3D" id="3.40.50.1820">
    <property type="entry name" value="alpha/beta hydrolase"/>
    <property type="match status" value="1"/>
</dbReference>
<protein>
    <submittedName>
        <fullName evidence="2">Pimeloyl-ACP methyl ester carboxylesterase</fullName>
    </submittedName>
</protein>
<sequence length="232" mass="25031">MKFAKNATVVLVHGAWADGSSWGTVINGVAEQGLGVICAPLPLTTLNDDIAAVRRVVARIEGPVLLVAHAYAGAVIAGVDDPKVKGLVYITALAPDEGETTVEVFTRTAPHPDAPQMAPDENGFIWMPHIAIGKAFAQNASDEEKVRLEATQRPINVACILEKVAPPSWKTKPVWFLIAKEDRMILEETQRFMAERMRATIKTIPADHIPSLTMPKPVIDLVVEAATSTLAE</sequence>
<dbReference type="InterPro" id="IPR052897">
    <property type="entry name" value="Sec-Metab_Biosynth_Hydrolase"/>
</dbReference>
<dbReference type="Proteomes" id="UP000584867">
    <property type="component" value="Unassembled WGS sequence"/>
</dbReference>
<dbReference type="InterPro" id="IPR029058">
    <property type="entry name" value="AB_hydrolase_fold"/>
</dbReference>
<dbReference type="PANTHER" id="PTHR37017:SF11">
    <property type="entry name" value="ESTERASE_LIPASE_THIOESTERASE DOMAIN-CONTAINING PROTEIN"/>
    <property type="match status" value="1"/>
</dbReference>
<dbReference type="InterPro" id="IPR000073">
    <property type="entry name" value="AB_hydrolase_1"/>
</dbReference>
<accession>A0A7W8EAT0</accession>
<dbReference type="AlphaFoldDB" id="A0A7W8EAT0"/>